<name>A0A8H6TZ87_9AGAR</name>
<dbReference type="EMBL" id="JACAZI010000037">
    <property type="protein sequence ID" value="KAF7328198.1"/>
    <property type="molecule type" value="Genomic_DNA"/>
</dbReference>
<dbReference type="AlphaFoldDB" id="A0A8H6TZ87"/>
<reference evidence="1" key="1">
    <citation type="submission" date="2020-05" db="EMBL/GenBank/DDBJ databases">
        <title>Mycena genomes resolve the evolution of fungal bioluminescence.</title>
        <authorList>
            <person name="Tsai I.J."/>
        </authorList>
    </citation>
    <scope>NUCLEOTIDE SEQUENCE</scope>
    <source>
        <strain evidence="1">CCC161011</strain>
    </source>
</reference>
<evidence type="ECO:0000313" key="2">
    <source>
        <dbReference type="Proteomes" id="UP000620124"/>
    </source>
</evidence>
<comment type="caution">
    <text evidence="1">The sequence shown here is derived from an EMBL/GenBank/DDBJ whole genome shotgun (WGS) entry which is preliminary data.</text>
</comment>
<accession>A0A8H6TZ87</accession>
<evidence type="ECO:0000313" key="1">
    <source>
        <dbReference type="EMBL" id="KAF7328198.1"/>
    </source>
</evidence>
<proteinExistence type="predicted"/>
<dbReference type="OrthoDB" id="2821580at2759"/>
<sequence>MMAKSDDLPLFCAELPPQSGSATVPYTYGWIVSFDEVFEGLAPQNILEPAESPTGCITYRWETRGYAAKYAGARPKVFAVRDPKSCAVVLSIATSYSTEKEALISDDTYRAACWDCVGLPVEKTDREGKWFRLPVLEVPDGYPYDASPVPTARHLVYF</sequence>
<dbReference type="Proteomes" id="UP000620124">
    <property type="component" value="Unassembled WGS sequence"/>
</dbReference>
<gene>
    <name evidence="1" type="ORF">MVEN_02559500</name>
</gene>
<keyword evidence="2" id="KW-1185">Reference proteome</keyword>
<organism evidence="1 2">
    <name type="scientific">Mycena venus</name>
    <dbReference type="NCBI Taxonomy" id="2733690"/>
    <lineage>
        <taxon>Eukaryota</taxon>
        <taxon>Fungi</taxon>
        <taxon>Dikarya</taxon>
        <taxon>Basidiomycota</taxon>
        <taxon>Agaricomycotina</taxon>
        <taxon>Agaricomycetes</taxon>
        <taxon>Agaricomycetidae</taxon>
        <taxon>Agaricales</taxon>
        <taxon>Marasmiineae</taxon>
        <taxon>Mycenaceae</taxon>
        <taxon>Mycena</taxon>
    </lineage>
</organism>
<protein>
    <submittedName>
        <fullName evidence="1">Uncharacterized protein</fullName>
    </submittedName>
</protein>